<dbReference type="GO" id="GO:0016878">
    <property type="term" value="F:acid-thiol ligase activity"/>
    <property type="evidence" value="ECO:0007669"/>
    <property type="project" value="UniProtKB-ARBA"/>
</dbReference>
<evidence type="ECO:0000256" key="3">
    <source>
        <dbReference type="SAM" id="Phobius"/>
    </source>
</evidence>
<dbReference type="InterPro" id="IPR045851">
    <property type="entry name" value="AMP-bd_C_sf"/>
</dbReference>
<dbReference type="NCBIfam" id="NF004837">
    <property type="entry name" value="PRK06187.1"/>
    <property type="match status" value="1"/>
</dbReference>
<evidence type="ECO:0000256" key="1">
    <source>
        <dbReference type="ARBA" id="ARBA00006432"/>
    </source>
</evidence>
<dbReference type="Gene3D" id="3.40.50.12780">
    <property type="entry name" value="N-terminal domain of ligase-like"/>
    <property type="match status" value="1"/>
</dbReference>
<evidence type="ECO:0000313" key="7">
    <source>
        <dbReference type="Proteomes" id="UP000077412"/>
    </source>
</evidence>
<accession>A0A1B1ZA40</accession>
<evidence type="ECO:0000313" key="6">
    <source>
        <dbReference type="EMBL" id="ANX14330.1"/>
    </source>
</evidence>
<dbReference type="EMBL" id="CP016761">
    <property type="protein sequence ID" value="ANX14330.1"/>
    <property type="molecule type" value="Genomic_DNA"/>
</dbReference>
<organism evidence="6 7">
    <name type="scientific">Fictibacillus arsenicus</name>
    <dbReference type="NCBI Taxonomy" id="255247"/>
    <lineage>
        <taxon>Bacteria</taxon>
        <taxon>Bacillati</taxon>
        <taxon>Bacillota</taxon>
        <taxon>Bacilli</taxon>
        <taxon>Bacillales</taxon>
        <taxon>Fictibacillaceae</taxon>
        <taxon>Fictibacillus</taxon>
    </lineage>
</organism>
<dbReference type="PANTHER" id="PTHR43767:SF1">
    <property type="entry name" value="NONRIBOSOMAL PEPTIDE SYNTHASE PES1 (EUROFUNG)-RELATED"/>
    <property type="match status" value="1"/>
</dbReference>
<dbReference type="InterPro" id="IPR025110">
    <property type="entry name" value="AMP-bd_C"/>
</dbReference>
<sequence>MHIGGFLAQNARNFPERFAVDCEGRTYTYGELNRAVNRLANGLISLGVKKGEKVALFMKNSDYFMISFFAIAKIGAVVVPVNFRLTPDEVQYIFTQSDAVLVLCDSEFEDTVYKARNGTDVQAIIFGNTAGQGNLLYNNILSHNENEPDVEVFEQDDLEILYTSGTTGRPKGALFDHNKIFKVSLTMLVNMELKKDERFLHLAPLFHSAQLNLFMIAGVILGGRHYIHRDFHPVTALQAIQEHKITHLFAVPAMYNFMLQVPNVTEYDLSSIRRCGYGAAPMPPELVRKSITAFKTDQFYNLCGLTEAGPGGIFLDPEGHELHLGKSGKAGFLTEARVVYENGEDVSPGTVGEFILRGETIMKEYYKKPEETKAALKNGWLYTGDLASMDEEGYITLVDRKKDMIISGGENVYSAEVEVILYEHPAILDAAIIGLPDEVWGEAVTAVVVLKEGALLDEQELINFCRQKLAGYKVPRRIFIEKQLPRNASGKILKYQLRQKMNALTNEEHSVK</sequence>
<dbReference type="FunFam" id="3.30.300.30:FF:000008">
    <property type="entry name" value="2,3-dihydroxybenzoate-AMP ligase"/>
    <property type="match status" value="1"/>
</dbReference>
<dbReference type="OrthoDB" id="9765680at2"/>
<dbReference type="Pfam" id="PF13193">
    <property type="entry name" value="AMP-binding_C"/>
    <property type="match status" value="1"/>
</dbReference>
<protein>
    <submittedName>
        <fullName evidence="6">Long-chain fatty acid--CoA ligase</fullName>
    </submittedName>
</protein>
<dbReference type="PANTHER" id="PTHR43767">
    <property type="entry name" value="LONG-CHAIN-FATTY-ACID--COA LIGASE"/>
    <property type="match status" value="1"/>
</dbReference>
<name>A0A1B1ZA40_9BACL</name>
<evidence type="ECO:0000256" key="2">
    <source>
        <dbReference type="ARBA" id="ARBA00022598"/>
    </source>
</evidence>
<dbReference type="InterPro" id="IPR042099">
    <property type="entry name" value="ANL_N_sf"/>
</dbReference>
<dbReference type="STRING" id="255247.ABE41_020135"/>
<dbReference type="Pfam" id="PF00501">
    <property type="entry name" value="AMP-binding"/>
    <property type="match status" value="1"/>
</dbReference>
<dbReference type="Gene3D" id="3.30.300.30">
    <property type="match status" value="1"/>
</dbReference>
<feature type="domain" description="AMP-dependent synthetase/ligase" evidence="4">
    <location>
        <begin position="8"/>
        <end position="366"/>
    </location>
</feature>
<keyword evidence="3" id="KW-0812">Transmembrane</keyword>
<dbReference type="InterPro" id="IPR050237">
    <property type="entry name" value="ATP-dep_AMP-bd_enzyme"/>
</dbReference>
<dbReference type="KEGG" id="far:ABE41_020135"/>
<proteinExistence type="inferred from homology"/>
<feature type="domain" description="AMP-binding enzyme C-terminal" evidence="5">
    <location>
        <begin position="416"/>
        <end position="491"/>
    </location>
</feature>
<keyword evidence="3" id="KW-0472">Membrane</keyword>
<dbReference type="CDD" id="cd17631">
    <property type="entry name" value="FACL_FadD13-like"/>
    <property type="match status" value="1"/>
</dbReference>
<feature type="transmembrane region" description="Helical" evidence="3">
    <location>
        <begin position="63"/>
        <end position="83"/>
    </location>
</feature>
<dbReference type="Proteomes" id="UP000077412">
    <property type="component" value="Chromosome"/>
</dbReference>
<keyword evidence="3" id="KW-1133">Transmembrane helix</keyword>
<dbReference type="SUPFAM" id="SSF56801">
    <property type="entry name" value="Acetyl-CoA synthetase-like"/>
    <property type="match status" value="1"/>
</dbReference>
<evidence type="ECO:0000259" key="5">
    <source>
        <dbReference type="Pfam" id="PF13193"/>
    </source>
</evidence>
<keyword evidence="7" id="KW-1185">Reference proteome</keyword>
<reference evidence="6 7" key="1">
    <citation type="submission" date="2016-08" db="EMBL/GenBank/DDBJ databases">
        <title>Complete genome sequence of Fictibacillus arsenicus G25-54, a strain with toxicity to nematodes and a potential arsenic-resistance activity.</title>
        <authorList>
            <person name="Zheng Z."/>
        </authorList>
    </citation>
    <scope>NUCLEOTIDE SEQUENCE [LARGE SCALE GENOMIC DNA]</scope>
    <source>
        <strain evidence="6 7">G25-54</strain>
    </source>
</reference>
<comment type="similarity">
    <text evidence="1">Belongs to the ATP-dependent AMP-binding enzyme family.</text>
</comment>
<dbReference type="AlphaFoldDB" id="A0A1B1ZA40"/>
<keyword evidence="2 6" id="KW-0436">Ligase</keyword>
<gene>
    <name evidence="6" type="ORF">ABE41_020135</name>
</gene>
<dbReference type="PROSITE" id="PS00455">
    <property type="entry name" value="AMP_BINDING"/>
    <property type="match status" value="1"/>
</dbReference>
<dbReference type="InterPro" id="IPR000873">
    <property type="entry name" value="AMP-dep_synth/lig_dom"/>
</dbReference>
<evidence type="ECO:0000259" key="4">
    <source>
        <dbReference type="Pfam" id="PF00501"/>
    </source>
</evidence>
<dbReference type="InterPro" id="IPR020845">
    <property type="entry name" value="AMP-binding_CS"/>
</dbReference>
<dbReference type="RefSeq" id="WP_066294340.1">
    <property type="nucleotide sequence ID" value="NZ_CP016761.1"/>
</dbReference>